<dbReference type="AlphaFoldDB" id="A0A1D7YP84"/>
<feature type="transmembrane region" description="Helical" evidence="6">
    <location>
        <begin position="250"/>
        <end position="270"/>
    </location>
</feature>
<feature type="transmembrane region" description="Helical" evidence="6">
    <location>
        <begin position="162"/>
        <end position="185"/>
    </location>
</feature>
<evidence type="ECO:0000256" key="5">
    <source>
        <dbReference type="SAM" id="MobiDB-lite"/>
    </source>
</evidence>
<dbReference type="SUPFAM" id="SSF103473">
    <property type="entry name" value="MFS general substrate transporter"/>
    <property type="match status" value="1"/>
</dbReference>
<feature type="transmembrane region" description="Helical" evidence="6">
    <location>
        <begin position="358"/>
        <end position="378"/>
    </location>
</feature>
<dbReference type="PANTHER" id="PTHR23508">
    <property type="entry name" value="CARBOXYLIC ACID TRANSPORTER PROTEIN HOMOLOG"/>
    <property type="match status" value="1"/>
</dbReference>
<dbReference type="Gene3D" id="1.20.1250.20">
    <property type="entry name" value="MFS general substrate transporter like domains"/>
    <property type="match status" value="1"/>
</dbReference>
<evidence type="ECO:0000259" key="7">
    <source>
        <dbReference type="PROSITE" id="PS50850"/>
    </source>
</evidence>
<dbReference type="EMBL" id="CP017248">
    <property type="protein sequence ID" value="AOR37403.1"/>
    <property type="molecule type" value="Genomic_DNA"/>
</dbReference>
<feature type="transmembrane region" description="Helical" evidence="6">
    <location>
        <begin position="385"/>
        <end position="403"/>
    </location>
</feature>
<sequence>MARPWWFWTGVALSCAGVLLHLPMFFAMRSMHYRMAGMGMGSSPEMITGMLLLVVGLGAAVHGLVRRRPAAEDAVAAGRYRVAPGPEERLSPAHRRLVAALSLALVIDVMKPATIAFILPGMREEYGIGAAEVAMMPVAALTGTVIGSLVWGWLADRLGRRATILLSSLMFITTTVCAVMPAFVWNLVMCLVMGTAAGGLLPVAYAMMAESVPARQRSVLMVLQAGLATGVAYFLTSALAAALIPHFGWRVMWLVHFPFAVVIILVNRWIPESPRFLVRYGRIAEAERIVHDYGMVLADDAPPSEPVAAQGALAALFGRGVLVKTLVVGGYALSWSIVNWGFMTFLPTLLGKAEAGRVLPLSSLLAIPGTALVAYLYARWSSRRTMVLSGAVTVLALLGLAALGRAGGAGVYLPLALLLIGTGAVTATLAPYAAEIYPTHVRGAAGGFAAACSKAGGLFAPPLIGLLLAQYPGMRVIGLCAAVSMAVATVAVARKGRETAGRELDEAPEAVVSPAADGRGAPAGVS</sequence>
<dbReference type="InterPro" id="IPR036259">
    <property type="entry name" value="MFS_trans_sf"/>
</dbReference>
<protein>
    <recommendedName>
        <fullName evidence="7">Major facilitator superfamily (MFS) profile domain-containing protein</fullName>
    </recommendedName>
</protein>
<evidence type="ECO:0000256" key="3">
    <source>
        <dbReference type="ARBA" id="ARBA00022989"/>
    </source>
</evidence>
<organism evidence="8 9">
    <name type="scientific">Streptomyces fodineus</name>
    <dbReference type="NCBI Taxonomy" id="1904616"/>
    <lineage>
        <taxon>Bacteria</taxon>
        <taxon>Bacillati</taxon>
        <taxon>Actinomycetota</taxon>
        <taxon>Actinomycetes</taxon>
        <taxon>Kitasatosporales</taxon>
        <taxon>Streptomycetaceae</taxon>
        <taxon>Streptomyces</taxon>
    </lineage>
</organism>
<evidence type="ECO:0000256" key="2">
    <source>
        <dbReference type="ARBA" id="ARBA00022692"/>
    </source>
</evidence>
<evidence type="ECO:0000313" key="9">
    <source>
        <dbReference type="Proteomes" id="UP000094960"/>
    </source>
</evidence>
<feature type="transmembrane region" description="Helical" evidence="6">
    <location>
        <begin position="46"/>
        <end position="65"/>
    </location>
</feature>
<feature type="transmembrane region" description="Helical" evidence="6">
    <location>
        <begin position="326"/>
        <end position="346"/>
    </location>
</feature>
<dbReference type="CDD" id="cd17316">
    <property type="entry name" value="MFS_SV2_like"/>
    <property type="match status" value="1"/>
</dbReference>
<evidence type="ECO:0000256" key="4">
    <source>
        <dbReference type="ARBA" id="ARBA00023136"/>
    </source>
</evidence>
<keyword evidence="2 6" id="KW-0812">Transmembrane</keyword>
<feature type="transmembrane region" description="Helical" evidence="6">
    <location>
        <begin position="220"/>
        <end position="244"/>
    </location>
</feature>
<dbReference type="GO" id="GO:0046943">
    <property type="term" value="F:carboxylic acid transmembrane transporter activity"/>
    <property type="evidence" value="ECO:0007669"/>
    <property type="project" value="TreeGrafter"/>
</dbReference>
<feature type="transmembrane region" description="Helical" evidence="6">
    <location>
        <begin position="191"/>
        <end position="208"/>
    </location>
</feature>
<dbReference type="KEGG" id="spun:BFF78_29715"/>
<dbReference type="Pfam" id="PF07690">
    <property type="entry name" value="MFS_1"/>
    <property type="match status" value="1"/>
</dbReference>
<dbReference type="PROSITE" id="PS51257">
    <property type="entry name" value="PROKAR_LIPOPROTEIN"/>
    <property type="match status" value="1"/>
</dbReference>
<evidence type="ECO:0000256" key="6">
    <source>
        <dbReference type="SAM" id="Phobius"/>
    </source>
</evidence>
<dbReference type="Proteomes" id="UP000094960">
    <property type="component" value="Chromosome"/>
</dbReference>
<keyword evidence="4 6" id="KW-0472">Membrane</keyword>
<keyword evidence="3 6" id="KW-1133">Transmembrane helix</keyword>
<feature type="transmembrane region" description="Helical" evidence="6">
    <location>
        <begin position="97"/>
        <end position="122"/>
    </location>
</feature>
<proteinExistence type="predicted"/>
<evidence type="ECO:0000313" key="8">
    <source>
        <dbReference type="EMBL" id="AOR37403.1"/>
    </source>
</evidence>
<accession>A0A1D7YP84</accession>
<dbReference type="PANTHER" id="PTHR23508:SF10">
    <property type="entry name" value="CARBOXYLIC ACID TRANSPORTER PROTEIN HOMOLOG"/>
    <property type="match status" value="1"/>
</dbReference>
<keyword evidence="9" id="KW-1185">Reference proteome</keyword>
<dbReference type="GO" id="GO:0005886">
    <property type="term" value="C:plasma membrane"/>
    <property type="evidence" value="ECO:0007669"/>
    <property type="project" value="UniProtKB-SubCell"/>
</dbReference>
<feature type="transmembrane region" description="Helical" evidence="6">
    <location>
        <begin position="409"/>
        <end position="432"/>
    </location>
</feature>
<gene>
    <name evidence="8" type="ORF">BFF78_29715</name>
</gene>
<feature type="transmembrane region" description="Helical" evidence="6">
    <location>
        <begin position="5"/>
        <end position="26"/>
    </location>
</feature>
<dbReference type="PROSITE" id="PS50850">
    <property type="entry name" value="MFS"/>
    <property type="match status" value="1"/>
</dbReference>
<feature type="domain" description="Major facilitator superfamily (MFS) profile" evidence="7">
    <location>
        <begin position="97"/>
        <end position="496"/>
    </location>
</feature>
<comment type="subcellular location">
    <subcellularLocation>
        <location evidence="1">Cell membrane</location>
        <topology evidence="1">Multi-pass membrane protein</topology>
    </subcellularLocation>
</comment>
<dbReference type="InterPro" id="IPR011701">
    <property type="entry name" value="MFS"/>
</dbReference>
<reference evidence="9" key="1">
    <citation type="submission" date="2016-09" db="EMBL/GenBank/DDBJ databases">
        <title>Streptomyces puniciscabiei strain:TW1S1 Genome sequencing and assembly.</title>
        <authorList>
            <person name="Kim M.-K."/>
            <person name="Kim S.B."/>
        </authorList>
    </citation>
    <scope>NUCLEOTIDE SEQUENCE [LARGE SCALE GENOMIC DNA]</scope>
    <source>
        <strain evidence="9">TW1S1</strain>
    </source>
</reference>
<feature type="transmembrane region" description="Helical" evidence="6">
    <location>
        <begin position="474"/>
        <end position="493"/>
    </location>
</feature>
<feature type="region of interest" description="Disordered" evidence="5">
    <location>
        <begin position="498"/>
        <end position="526"/>
    </location>
</feature>
<evidence type="ECO:0000256" key="1">
    <source>
        <dbReference type="ARBA" id="ARBA00004651"/>
    </source>
</evidence>
<name>A0A1D7YP84_9ACTN</name>
<dbReference type="InterPro" id="IPR020846">
    <property type="entry name" value="MFS_dom"/>
</dbReference>
<feature type="transmembrane region" description="Helical" evidence="6">
    <location>
        <begin position="444"/>
        <end position="468"/>
    </location>
</feature>
<feature type="transmembrane region" description="Helical" evidence="6">
    <location>
        <begin position="134"/>
        <end position="155"/>
    </location>
</feature>